<dbReference type="PANTHER" id="PTHR36035">
    <property type="entry name" value="PROTEIN DISULFIDE-ISOMERASE SCO2"/>
    <property type="match status" value="1"/>
</dbReference>
<gene>
    <name evidence="1" type="ORF">M0R45_007800</name>
</gene>
<proteinExistence type="predicted"/>
<evidence type="ECO:0000313" key="2">
    <source>
        <dbReference type="Proteomes" id="UP001457282"/>
    </source>
</evidence>
<name>A0AAW1XZR7_RUBAR</name>
<evidence type="ECO:0008006" key="3">
    <source>
        <dbReference type="Google" id="ProtNLM"/>
    </source>
</evidence>
<comment type="caution">
    <text evidence="1">The sequence shown here is derived from an EMBL/GenBank/DDBJ whole genome shotgun (WGS) entry which is preliminary data.</text>
</comment>
<accession>A0AAW1XZR7</accession>
<dbReference type="InterPro" id="IPR037477">
    <property type="entry name" value="SCO2"/>
</dbReference>
<protein>
    <recommendedName>
        <fullName evidence="3">Protein disulfide-isomerase SCO2</fullName>
    </recommendedName>
</protein>
<dbReference type="EMBL" id="JBEDUW010000002">
    <property type="protein sequence ID" value="KAK9942112.1"/>
    <property type="molecule type" value="Genomic_DNA"/>
</dbReference>
<dbReference type="AlphaFoldDB" id="A0AAW1XZR7"/>
<evidence type="ECO:0000313" key="1">
    <source>
        <dbReference type="EMBL" id="KAK9942112.1"/>
    </source>
</evidence>
<dbReference type="Proteomes" id="UP001457282">
    <property type="component" value="Unassembled WGS sequence"/>
</dbReference>
<dbReference type="PANTHER" id="PTHR36035:SF1">
    <property type="entry name" value="PROTEIN DISULFIDE-ISOMERASE SCO2"/>
    <property type="match status" value="1"/>
</dbReference>
<keyword evidence="2" id="KW-1185">Reference proteome</keyword>
<reference evidence="1 2" key="1">
    <citation type="journal article" date="2023" name="G3 (Bethesda)">
        <title>A chromosome-length genome assembly and annotation of blackberry (Rubus argutus, cv. 'Hillquist').</title>
        <authorList>
            <person name="Bruna T."/>
            <person name="Aryal R."/>
            <person name="Dudchenko O."/>
            <person name="Sargent D.J."/>
            <person name="Mead D."/>
            <person name="Buti M."/>
            <person name="Cavallini A."/>
            <person name="Hytonen T."/>
            <person name="Andres J."/>
            <person name="Pham M."/>
            <person name="Weisz D."/>
            <person name="Mascagni F."/>
            <person name="Usai G."/>
            <person name="Natali L."/>
            <person name="Bassil N."/>
            <person name="Fernandez G.E."/>
            <person name="Lomsadze A."/>
            <person name="Armour M."/>
            <person name="Olukolu B."/>
            <person name="Poorten T."/>
            <person name="Britton C."/>
            <person name="Davik J."/>
            <person name="Ashrafi H."/>
            <person name="Aiden E.L."/>
            <person name="Borodovsky M."/>
            <person name="Worthington M."/>
        </authorList>
    </citation>
    <scope>NUCLEOTIDE SEQUENCE [LARGE SCALE GENOMIC DNA]</scope>
    <source>
        <strain evidence="1">PI 553951</strain>
    </source>
</reference>
<sequence>MLATNPSLFVPCKPSTLRCRAATGDLPRGPAFPRLFQSPFAASDVASVSVRIGQESDFDGGAARLRGGSSGGGTKVAAKEPKWSRDRESYLVDDGDALPLPMTYPDTSPVTPEVVEQRLRCDPVVEDCKIVVYEWTGKCRSCQGSGYATYYNKRGKQNVCKCVPCQGIGYVQKITTRNDIDIMEDLDKGKPP</sequence>
<organism evidence="1 2">
    <name type="scientific">Rubus argutus</name>
    <name type="common">Southern blackberry</name>
    <dbReference type="NCBI Taxonomy" id="59490"/>
    <lineage>
        <taxon>Eukaryota</taxon>
        <taxon>Viridiplantae</taxon>
        <taxon>Streptophyta</taxon>
        <taxon>Embryophyta</taxon>
        <taxon>Tracheophyta</taxon>
        <taxon>Spermatophyta</taxon>
        <taxon>Magnoliopsida</taxon>
        <taxon>eudicotyledons</taxon>
        <taxon>Gunneridae</taxon>
        <taxon>Pentapetalae</taxon>
        <taxon>rosids</taxon>
        <taxon>fabids</taxon>
        <taxon>Rosales</taxon>
        <taxon>Rosaceae</taxon>
        <taxon>Rosoideae</taxon>
        <taxon>Rosoideae incertae sedis</taxon>
        <taxon>Rubus</taxon>
    </lineage>
</organism>